<proteinExistence type="predicted"/>
<name>A0A485M6K4_9ZZZZ</name>
<sequence length="119" mass="13601">MFPLSLSMNRRHESICLKISYPLENCSFEGKTQYISPYDICMEVPTTRIKITLLKLLNQDVSVTAGNVTVTGTIMGYTIERDLYLIGILINKADRAAWKRFVEESPRPSFFAEIRHVSP</sequence>
<dbReference type="AlphaFoldDB" id="A0A485M6K4"/>
<evidence type="ECO:0000313" key="1">
    <source>
        <dbReference type="EMBL" id="VFU14972.1"/>
    </source>
</evidence>
<reference evidence="1" key="1">
    <citation type="submission" date="2019-03" db="EMBL/GenBank/DDBJ databases">
        <authorList>
            <person name="Hao L."/>
        </authorList>
    </citation>
    <scope>NUCLEOTIDE SEQUENCE</scope>
</reference>
<accession>A0A485M6K4</accession>
<dbReference type="EMBL" id="CAADRM010000100">
    <property type="protein sequence ID" value="VFU14972.1"/>
    <property type="molecule type" value="Genomic_DNA"/>
</dbReference>
<gene>
    <name evidence="1" type="ORF">SCFA_370021</name>
</gene>
<protein>
    <submittedName>
        <fullName evidence="1">Uncharacterized protein</fullName>
    </submittedName>
</protein>
<organism evidence="1">
    <name type="scientific">anaerobic digester metagenome</name>
    <dbReference type="NCBI Taxonomy" id="1263854"/>
    <lineage>
        <taxon>unclassified sequences</taxon>
        <taxon>metagenomes</taxon>
        <taxon>ecological metagenomes</taxon>
    </lineage>
</organism>